<evidence type="ECO:0000313" key="10">
    <source>
        <dbReference type="EMBL" id="PKY72228.1"/>
    </source>
</evidence>
<keyword evidence="5 9" id="KW-1133">Transmembrane helix</keyword>
<feature type="transmembrane region" description="Helical" evidence="9">
    <location>
        <begin position="12"/>
        <end position="35"/>
    </location>
</feature>
<evidence type="ECO:0000256" key="5">
    <source>
        <dbReference type="ARBA" id="ARBA00022989"/>
    </source>
</evidence>
<proteinExistence type="inferred from homology"/>
<dbReference type="HAMAP" id="MF_00115">
    <property type="entry name" value="MscL"/>
    <property type="match status" value="1"/>
</dbReference>
<dbReference type="SUPFAM" id="SSF81330">
    <property type="entry name" value="Gated mechanosensitive channel"/>
    <property type="match status" value="1"/>
</dbReference>
<keyword evidence="4 9" id="KW-0812">Transmembrane</keyword>
<protein>
    <recommendedName>
        <fullName evidence="9">Large-conductance mechanosensitive channel</fullName>
    </recommendedName>
</protein>
<evidence type="ECO:0000256" key="9">
    <source>
        <dbReference type="HAMAP-Rule" id="MF_00115"/>
    </source>
</evidence>
<dbReference type="NCBIfam" id="TIGR00220">
    <property type="entry name" value="mscL"/>
    <property type="match status" value="1"/>
</dbReference>
<comment type="function">
    <text evidence="9">Channel that opens in response to stretch forces in the membrane lipid bilayer. May participate in the regulation of osmotic pressure changes within the cell.</text>
</comment>
<keyword evidence="7 9" id="KW-0472">Membrane</keyword>
<dbReference type="InterPro" id="IPR001185">
    <property type="entry name" value="MS_channel"/>
</dbReference>
<dbReference type="Pfam" id="PF01741">
    <property type="entry name" value="MscL"/>
    <property type="match status" value="1"/>
</dbReference>
<dbReference type="InterPro" id="IPR037673">
    <property type="entry name" value="MSC/AndL"/>
</dbReference>
<comment type="subcellular location">
    <subcellularLocation>
        <location evidence="9">Cell membrane</location>
        <topology evidence="9">Multi-pass membrane protein</topology>
    </subcellularLocation>
    <subcellularLocation>
        <location evidence="1">Membrane</location>
        <topology evidence="1">Multi-pass membrane protein</topology>
    </subcellularLocation>
</comment>
<evidence type="ECO:0000313" key="11">
    <source>
        <dbReference type="Proteomes" id="UP000235122"/>
    </source>
</evidence>
<evidence type="ECO:0000256" key="8">
    <source>
        <dbReference type="ARBA" id="ARBA00023303"/>
    </source>
</evidence>
<dbReference type="RefSeq" id="WP_024331896.1">
    <property type="nucleotide sequence ID" value="NZ_JASOXK010000005.1"/>
</dbReference>
<evidence type="ECO:0000256" key="3">
    <source>
        <dbReference type="ARBA" id="ARBA00022475"/>
    </source>
</evidence>
<dbReference type="PANTHER" id="PTHR30266">
    <property type="entry name" value="MECHANOSENSITIVE CHANNEL MSCL"/>
    <property type="match status" value="1"/>
</dbReference>
<keyword evidence="6 9" id="KW-0406">Ion transport</keyword>
<comment type="similarity">
    <text evidence="9">Belongs to the MscL family.</text>
</comment>
<accession>A0A2I1IM67</accession>
<keyword evidence="2 9" id="KW-0813">Transport</keyword>
<dbReference type="GO" id="GO:0008381">
    <property type="term" value="F:mechanosensitive monoatomic ion channel activity"/>
    <property type="evidence" value="ECO:0007669"/>
    <property type="project" value="UniProtKB-UniRule"/>
</dbReference>
<sequence length="149" mass="15693">MLQGFKEFVMRGNALELAVGVVIAGAFSAIVNAIVDGIINPLIAGLVGKPNFDDVAAFHLGSATVKPGLLITAVINFLLIAAAVYFIIVLPMNKLNEKIAARRKAGEEVEDAAISDEAALLTEIRDLLATERNISASSSPAEGRHRADI</sequence>
<dbReference type="Proteomes" id="UP000235122">
    <property type="component" value="Unassembled WGS sequence"/>
</dbReference>
<name>A0A2I1IM67_9ACTO</name>
<keyword evidence="8 9" id="KW-0407">Ion channel</keyword>
<dbReference type="STRING" id="33007.HMPREF3198_00143"/>
<dbReference type="Gene3D" id="1.10.1200.120">
    <property type="entry name" value="Large-conductance mechanosensitive channel, MscL, domain 1"/>
    <property type="match status" value="1"/>
</dbReference>
<dbReference type="InterPro" id="IPR036019">
    <property type="entry name" value="MscL_channel"/>
</dbReference>
<evidence type="ECO:0000256" key="4">
    <source>
        <dbReference type="ARBA" id="ARBA00022692"/>
    </source>
</evidence>
<evidence type="ECO:0000256" key="7">
    <source>
        <dbReference type="ARBA" id="ARBA00023136"/>
    </source>
</evidence>
<feature type="transmembrane region" description="Helical" evidence="9">
    <location>
        <begin position="69"/>
        <end position="90"/>
    </location>
</feature>
<dbReference type="GeneID" id="35866771"/>
<dbReference type="PRINTS" id="PR01264">
    <property type="entry name" value="MECHCHANNEL"/>
</dbReference>
<dbReference type="AlphaFoldDB" id="A0A2I1IM67"/>
<comment type="subunit">
    <text evidence="9">Homopentamer.</text>
</comment>
<keyword evidence="3 9" id="KW-1003">Cell membrane</keyword>
<keyword evidence="11" id="KW-1185">Reference proteome</keyword>
<gene>
    <name evidence="9 10" type="primary">mscL</name>
    <name evidence="10" type="ORF">CYJ19_05075</name>
</gene>
<dbReference type="PANTHER" id="PTHR30266:SF2">
    <property type="entry name" value="LARGE-CONDUCTANCE MECHANOSENSITIVE CHANNEL"/>
    <property type="match status" value="1"/>
</dbReference>
<evidence type="ECO:0000256" key="6">
    <source>
        <dbReference type="ARBA" id="ARBA00023065"/>
    </source>
</evidence>
<comment type="caution">
    <text evidence="10">The sequence shown here is derived from an EMBL/GenBank/DDBJ whole genome shotgun (WGS) entry which is preliminary data.</text>
</comment>
<reference evidence="10 11" key="1">
    <citation type="submission" date="2017-12" db="EMBL/GenBank/DDBJ databases">
        <title>Phylogenetic diversity of female urinary microbiome.</title>
        <authorList>
            <person name="Thomas-White K."/>
            <person name="Wolfe A.J."/>
        </authorList>
    </citation>
    <scope>NUCLEOTIDE SEQUENCE [LARGE SCALE GENOMIC DNA]</scope>
    <source>
        <strain evidence="10 11">UMB0402</strain>
    </source>
</reference>
<dbReference type="GO" id="GO:0005886">
    <property type="term" value="C:plasma membrane"/>
    <property type="evidence" value="ECO:0007669"/>
    <property type="project" value="UniProtKB-SubCell"/>
</dbReference>
<organism evidence="10 11">
    <name type="scientific">Winkia neuii</name>
    <dbReference type="NCBI Taxonomy" id="33007"/>
    <lineage>
        <taxon>Bacteria</taxon>
        <taxon>Bacillati</taxon>
        <taxon>Actinomycetota</taxon>
        <taxon>Actinomycetes</taxon>
        <taxon>Actinomycetales</taxon>
        <taxon>Actinomycetaceae</taxon>
        <taxon>Winkia</taxon>
    </lineage>
</organism>
<dbReference type="EMBL" id="PKKO01000003">
    <property type="protein sequence ID" value="PKY72228.1"/>
    <property type="molecule type" value="Genomic_DNA"/>
</dbReference>
<evidence type="ECO:0000256" key="2">
    <source>
        <dbReference type="ARBA" id="ARBA00022448"/>
    </source>
</evidence>
<evidence type="ECO:0000256" key="1">
    <source>
        <dbReference type="ARBA" id="ARBA00004141"/>
    </source>
</evidence>